<dbReference type="Gene3D" id="3.40.50.720">
    <property type="entry name" value="NAD(P)-binding Rossmann-like Domain"/>
    <property type="match status" value="1"/>
</dbReference>
<dbReference type="PANTHER" id="PTHR45527:SF1">
    <property type="entry name" value="FATTY ACID SYNTHASE"/>
    <property type="match status" value="1"/>
</dbReference>
<dbReference type="CDD" id="cd08953">
    <property type="entry name" value="KR_2_SDR_x"/>
    <property type="match status" value="1"/>
</dbReference>
<dbReference type="Pfam" id="PF00550">
    <property type="entry name" value="PP-binding"/>
    <property type="match status" value="3"/>
</dbReference>
<feature type="domain" description="Ketosynthase family 3 (KS3)" evidence="11">
    <location>
        <begin position="12"/>
        <end position="443"/>
    </location>
</feature>
<feature type="domain" description="Carrier" evidence="10">
    <location>
        <begin position="1407"/>
        <end position="1482"/>
    </location>
</feature>
<dbReference type="InterPro" id="IPR016036">
    <property type="entry name" value="Malonyl_transacylase_ACP-bd"/>
</dbReference>
<accession>A0A3A8J164</accession>
<evidence type="ECO:0000256" key="7">
    <source>
        <dbReference type="ARBA" id="ARBA00023268"/>
    </source>
</evidence>
<dbReference type="InterPro" id="IPR016039">
    <property type="entry name" value="Thiolase-like"/>
</dbReference>
<dbReference type="Proteomes" id="UP000268094">
    <property type="component" value="Unassembled WGS sequence"/>
</dbReference>
<keyword evidence="3" id="KW-0597">Phosphoprotein</keyword>
<dbReference type="PROSITE" id="PS00012">
    <property type="entry name" value="PHOSPHOPANTETHEINE"/>
    <property type="match status" value="3"/>
</dbReference>
<dbReference type="SMART" id="SM00823">
    <property type="entry name" value="PKS_PP"/>
    <property type="match status" value="3"/>
</dbReference>
<proteinExistence type="inferred from homology"/>
<dbReference type="Gene3D" id="3.40.50.1820">
    <property type="entry name" value="alpha/beta hydrolase"/>
    <property type="match status" value="1"/>
</dbReference>
<dbReference type="InterPro" id="IPR009081">
    <property type="entry name" value="PP-bd_ACP"/>
</dbReference>
<comment type="similarity">
    <text evidence="8">In the C-terminal section; belongs to the NRP synthetase family.</text>
</comment>
<dbReference type="FunFam" id="2.30.38.10:FF:000001">
    <property type="entry name" value="Non-ribosomal peptide synthetase PvdI"/>
    <property type="match status" value="1"/>
</dbReference>
<feature type="region of interest" description="Disordered" evidence="9">
    <location>
        <begin position="4048"/>
        <end position="4067"/>
    </location>
</feature>
<feature type="domain" description="Carrier" evidence="10">
    <location>
        <begin position="3530"/>
        <end position="3605"/>
    </location>
</feature>
<dbReference type="InterPro" id="IPR010071">
    <property type="entry name" value="AA_adenyl_dom"/>
</dbReference>
<evidence type="ECO:0000256" key="4">
    <source>
        <dbReference type="ARBA" id="ARBA00022679"/>
    </source>
</evidence>
<dbReference type="FunFam" id="3.40.50.980:FF:000001">
    <property type="entry name" value="Non-ribosomal peptide synthetase"/>
    <property type="match status" value="1"/>
</dbReference>
<comment type="caution">
    <text evidence="12">The sequence shown here is derived from an EMBL/GenBank/DDBJ whole genome shotgun (WGS) entry which is preliminary data.</text>
</comment>
<dbReference type="InterPro" id="IPR000873">
    <property type="entry name" value="AMP-dep_synth/lig_dom"/>
</dbReference>
<protein>
    <submittedName>
        <fullName evidence="12">Amino acid adenylation domain-containing protein</fullName>
    </submittedName>
</protein>
<dbReference type="NCBIfam" id="TIGR01733">
    <property type="entry name" value="AA-adenyl-dom"/>
    <property type="match status" value="2"/>
</dbReference>
<evidence type="ECO:0000256" key="8">
    <source>
        <dbReference type="ARBA" id="ARBA00029443"/>
    </source>
</evidence>
<dbReference type="GO" id="GO:0006631">
    <property type="term" value="P:fatty acid metabolic process"/>
    <property type="evidence" value="ECO:0007669"/>
    <property type="project" value="UniProtKB-KW"/>
</dbReference>
<dbReference type="InterPro" id="IPR006162">
    <property type="entry name" value="Ppantetheine_attach_site"/>
</dbReference>
<dbReference type="Gene3D" id="3.30.559.30">
    <property type="entry name" value="Nonribosomal peptide synthetase, condensation domain"/>
    <property type="match status" value="3"/>
</dbReference>
<dbReference type="InterPro" id="IPR020806">
    <property type="entry name" value="PKS_PP-bd"/>
</dbReference>
<dbReference type="Gene3D" id="3.30.70.250">
    <property type="entry name" value="Malonyl-CoA ACP transacylase, ACP-binding"/>
    <property type="match status" value="1"/>
</dbReference>
<dbReference type="Gene3D" id="1.10.1200.10">
    <property type="entry name" value="ACP-like"/>
    <property type="match status" value="2"/>
</dbReference>
<dbReference type="InterPro" id="IPR045851">
    <property type="entry name" value="AMP-bd_C_sf"/>
</dbReference>
<dbReference type="FunFam" id="1.10.1200.10:FF:000016">
    <property type="entry name" value="Non-ribosomal peptide synthase"/>
    <property type="match status" value="3"/>
</dbReference>
<dbReference type="Gene3D" id="3.40.50.980">
    <property type="match status" value="4"/>
</dbReference>
<dbReference type="InterPro" id="IPR016035">
    <property type="entry name" value="Acyl_Trfase/lysoPLipase"/>
</dbReference>
<feature type="region of interest" description="Disordered" evidence="9">
    <location>
        <begin position="3605"/>
        <end position="3624"/>
    </location>
</feature>
<dbReference type="SMART" id="SM00822">
    <property type="entry name" value="PKS_KR"/>
    <property type="match status" value="1"/>
</dbReference>
<evidence type="ECO:0000313" key="13">
    <source>
        <dbReference type="Proteomes" id="UP000268094"/>
    </source>
</evidence>
<dbReference type="GO" id="GO:0005737">
    <property type="term" value="C:cytoplasm"/>
    <property type="evidence" value="ECO:0007669"/>
    <property type="project" value="TreeGrafter"/>
</dbReference>
<dbReference type="GO" id="GO:0016746">
    <property type="term" value="F:acyltransferase activity"/>
    <property type="evidence" value="ECO:0007669"/>
    <property type="project" value="InterPro"/>
</dbReference>
<gene>
    <name evidence="12" type="ORF">D7V88_13835</name>
</gene>
<name>A0A3A8J164_9BACT</name>
<dbReference type="SUPFAM" id="SSF52777">
    <property type="entry name" value="CoA-dependent acyltransferases"/>
    <property type="match status" value="6"/>
</dbReference>
<keyword evidence="6" id="KW-0443">Lipid metabolism</keyword>
<dbReference type="InterPro" id="IPR029058">
    <property type="entry name" value="AB_hydrolase_fold"/>
</dbReference>
<dbReference type="Gene3D" id="3.30.70.3290">
    <property type="match status" value="1"/>
</dbReference>
<evidence type="ECO:0000313" key="12">
    <source>
        <dbReference type="EMBL" id="RKG88708.1"/>
    </source>
</evidence>
<dbReference type="SUPFAM" id="SSF47336">
    <property type="entry name" value="ACP-like"/>
    <property type="match status" value="3"/>
</dbReference>
<dbReference type="EMBL" id="RAVZ01000078">
    <property type="protein sequence ID" value="RKG88708.1"/>
    <property type="molecule type" value="Genomic_DNA"/>
</dbReference>
<dbReference type="PROSITE" id="PS00455">
    <property type="entry name" value="AMP_BINDING"/>
    <property type="match status" value="2"/>
</dbReference>
<sequence>MSDTTTSPEAAPEGVAIIAMAGRFPQAATLEQFWDNLRQGVEARSVFTDAELIADGADPAQLSHKDYVRSGFALDDVDRFDAGFFDLSPRDAELLDPQHRLFLEICWEGLERAGYASRSYAGLVSVFAGAGASSYLYAHLLPRPDVIQAMGSFQVAISNDKDFLPPRVSHKLGLRGASIAVQTACSSSLVAVHLACQSLLTGESDIALAGGVSLSLPQRAGYLYQEGAIASPDGHCRPFDAKAAGTVRGSGGGVVVLRRLSDALKSGDRVLAVIRGSAVNNDGEARLGYTAPSVEGQAAVIGEALGIAGIAPETLTYVEAHGTATPLGDPIEVAALTRAFTARSEGKPASPGRCALGSVKSNIGHLDAAAGIAGLIKTVLALHHRELPPTVHFQQPNPKLDLASGPFFINEALRPWDTGGLPRRAGVSSFGIGGTNAHVVLEEAPARPAPAATAERPWHLLTLSARSAPALEEATAKLHAWLEAHRDAPLGAVAHTLQVGRQRFEHRRMLVCRDAEEARALLASKDAARVRSGVEESSTRPVVFLFPGQGSQSVEMGRELYASEPSFRKTVDECCAKLTPLLGLDPRDTLFPAPGTDRAAADARLSRTGLTQPVLFVIEYALARLWMSLGVTPQAMLGHSVGEYVAACLAGVFSLDDALALIAARGQLMEALPTGAMLSVALPEAELRPLLGPALAIAAINAPELCVASGPVELIEALEATLVARKVECRRLHTSHAFHSAMMNPILDAFGERVRSVKLSRPRRPYVSNLTGTWITEKEATDPRYWVEHLRQAVRFADGVQVLLEDPSAVFLEVGPGTALGSLVNRCASARRVVLASLLHPREGGSERHRFLETVGRLWMAGAPLKPAGLHPQEHRRRLPLPTYPFQRERYWIDPPARGTAPALAATMLAASGPARRQGTLEDWFHVPGWKRLGPPKASRTLARLWVLGDARLAPALVDAARAQGLEAVLAPPSGERQALLETARPDRVVYVADVGGPPSDDSLAVRDAVGHFHDVLRVAAELTTRPAETPTELILITAGAQDVTGDEPLHPWNALLLGPARVLPQEAPASLRTRAIDVSAAEVGTEALVRSLVDEVRAQAGEAVVALRRGRRWTETFERVEAPEPGTGLLRDGGVYLLTGGLGRIGLALAEELGTAFRARLVLVGRSAFPARADWEAWVAAHAEDDATSRRIRRLIALERRGAQVLVLQADVAEPQELERVLALTQERFGALHGVIHGAGSLGARAHVPTSAPDDARHAEQFDAKVRGTLVLERALRGQALDFVLLQSSLAAVLGGVGFAAYASANLFLDAFAARQCREGGTPWFSVDWDGWSEEPLEPHTLALTLAEGVAAFRRVLVGDTRRWVVSTGDLTARLATWRAPAKASAGATSTAGAHARPELGTGYAAPQSPLETQLVALWQELLGVSPVGIHDGFFELGGHSLLGTQLLSRVRETWRVELPIRALFETPTVAGLARALEAALGGAAPSTIAPVAMSTATPSRAPLSFAQQRLWFFERLEPGTSVYNLHTMLRCEGPLDVGALVRAFESLAARHEALRTTFVEEGEQVFQHVSPALTVDVPVDDLRSLPQAERETEARRLAEAEGRRPFDLAKGPLLRTRLLKLSEREHVVTLTVHHGVFDAWSLGLFIRELEALYTAALSGRAPQLPPMPRPYADFARWQREHLQGPALDALVAHWRSRLAGAPPALELPTDFPRPAVPSYEGASHPVRLSAPLTQALKDLGRRENATLFMVLLAGFQALLSRHSGQDDIVVGTPIAGRNRAEFEGTVGFFVNTLALRTHLGGAATFRALLARVRDVTLDAYAHQDMPFDKLVEALAPPRDRSRSPLFQAVLALQNAPMPTLALPGGLTLRSLPPPPEAARFDLNLSFTETADGLDGVLRYATALFAPRTMARAMDHLARLLEFAAAHPERPLADAPLLAPEEQEELARLEPGLAVAPSPRSVLERLSTWVERTPDAPAAVMGETRLTFRQLARRARSVSRELAARGVVRGTPVAVFLPRAPELLAALVGVFEAGGTYVPLDPAYPADRVASMLDDARPGVVLTDAAHEAALPAAWRARCLRVETLEPGSDGPAPDIALTPSDVSHLVFTSGSTGRPKGIVCHHSGLLNYVGYLERTYAIGPSDVALQLASASFDASLRDMLFPVLMGARVVFAEGARGRDPEALLDTVEQHRVTLLPSVVPSLLRLLLAAAEGRPRELRSVRLMLCSGERLLANDVTRAHAVFGADARVVNQYGPTECTLTSTFHIASEADTTGVVPAGRPLDNAEAVLLDEQGARVPPGVVGHIHLGGPGLAHGYLGRADLTAERFVPHPSRHGARLYATGDYGRWRADGTLEFVGRRDDQVKVRGNRVELGEIESTLTAHPAVRAAVVLALPEPDGGARLVACIVPREAQGPNDAELTAFLASRLPEPMLPSAYLVVEALPRTPNGKVDRAALVPAATQARRRGASDASASAPRTPTEELVAGIFAQLLQVERVGADGHFFDLGGHSLLATQVVGRVRAVMGVDVPLRELFSHPTVEALAAHLDARAQGQRDGQDVPPLVPVPRDAPLPLSFAQKRLWVVDRMRPGSPAYNISGALRLKGALDVAVLQRCVDAIVQRHESLRTSFTLDGDEPVQHIHTDLRVPLELVDLSTLPPLEREPAVLAQVMTAAGTSFDLARGPLVRLGLVRVAEDEHVFTLVLHHIVSDGWSRGILVRDLMALYEAFSAGQPSPLPEPTVQYADFATWQRGWLTPEAREAQLTWWRQQLEGAPPAIALPTDRPRPATQSLRGAHHRQVLEPTLVEGLRTLSRKEGATLFMTVLAAYQAVLSRLTGQDDIPVGTDVAGRNRSETEGLIGFFVNQLVMRGRLQGDPSFRALVSRVREAALGAYAHQDLPFEELVRALNPGRGQGTTPLFQVKLALQNMPVPALRLGGLALSGVHFENAHSKFDLTLVLEEFEGGLVAIWEYSTDLFDAATIARWADAYARVLHAVVQTPELPLSALPVVSPEERHRLLVAWNATQQALPEDSLAHRLFEAQARRTPDAPAVAFDGEPWSYAELDRRANQLAHHLRALGVGPERRVAVCLERSRELVVALLGVLKAGAAFVPLDPGYPTERLARLLEGAAVAVLLTEERVLDELPLQSEIPVCLDTDAAAIARRPADPPPVELSPDALAYVIFTSGSTGQPKGVMLAHRGLCNTALSQARLFDLGPGSRVLQAAALGFDACVSEVFATLVGGACLHLATRDALMPGAPLHGLITREAITAVTLTPPVLAQLEPRGLEGLRTVISAGDVCTSELAARWKPGRRLLNAYGPTEVTVCASMSEDVRVERPDIGRALPNTRLYVLDAQGALVPPGSPGELYVAGVGLARGYLGRADLTAERFVPSPFATVPGERLYRTGDRVRHLPGGELEFVGRVDHQVKIRGFRVEPGEVEATLARAPGVQALTVAALPAPSGEQRLVAWFVPDADAPATVEDLRAFARARLPDAMVPSAWKALDALPLTPHGKVDVRALPSPEAAGSDEARALTAPRTPVEELLVELWSELLGSGPLGVDQDFFDLGGHSLLATQVASRVGAVFGVALSLTDLFAHPTVASLAARIESEGGLRPPTREPVRPTPPLDTLPLSPRQRVYWNVGDTAPGDPMHASPAAFRLEGELNPAALQRALAAVLQRHDILRTSFPQGRTGPVQRVAPTGEAFLDAVDLTHLPPPEREVRAHALLEAATRQPFDMEQGPLVRLHLFTLSSESHLLLVHQHHAITDPTSTALFMEELAADYLAAREGPVPPRASPPLQYRDATLWELDWLQGDAAEVARAHWRKRLSGPVAPLALPYDFPDAPASFASRALSFQAPEALARATHALGRKEGVTPFLLGLAAFQVLLGRTARQEDFCVGFSHAGRPAPELERMLGMFAGYGLVRANLSGDPTFRDVLRRARESWMEAHQHQGLPEEDLLPLVPQPWQVGFSFTPASRPAPGAVAGLTVRPVALHRGHTRHHLKLNIVAGPQELGGSFEYQAARFEPRTIEALRDAFQEVLTALVEAPDAPLSTLPAARESAPQRAVASREVTR</sequence>
<dbReference type="GO" id="GO:0031177">
    <property type="term" value="F:phosphopantetheine binding"/>
    <property type="evidence" value="ECO:0007669"/>
    <property type="project" value="InterPro"/>
</dbReference>
<dbReference type="Pfam" id="PF00501">
    <property type="entry name" value="AMP-binding"/>
    <property type="match status" value="2"/>
</dbReference>
<dbReference type="RefSeq" id="WP_120541108.1">
    <property type="nucleotide sequence ID" value="NZ_RAVZ01000078.1"/>
</dbReference>
<evidence type="ECO:0000256" key="9">
    <source>
        <dbReference type="SAM" id="MobiDB-lite"/>
    </source>
</evidence>
<keyword evidence="5" id="KW-0276">Fatty acid metabolism</keyword>
<dbReference type="GO" id="GO:0072330">
    <property type="term" value="P:monocarboxylic acid biosynthetic process"/>
    <property type="evidence" value="ECO:0007669"/>
    <property type="project" value="UniProtKB-ARBA"/>
</dbReference>
<dbReference type="SUPFAM" id="SSF55048">
    <property type="entry name" value="Probable ACP-binding domain of malonyl-CoA ACP transacylase"/>
    <property type="match status" value="1"/>
</dbReference>
<dbReference type="FunFam" id="3.30.300.30:FF:000015">
    <property type="entry name" value="Nonribosomal peptide synthase SidD"/>
    <property type="match status" value="1"/>
</dbReference>
<dbReference type="InterPro" id="IPR020841">
    <property type="entry name" value="PKS_Beta-ketoAc_synthase_dom"/>
</dbReference>
<dbReference type="Gene3D" id="3.30.559.10">
    <property type="entry name" value="Chloramphenicol acetyltransferase-like domain"/>
    <property type="match status" value="3"/>
</dbReference>
<comment type="cofactor">
    <cofactor evidence="1">
        <name>pantetheine 4'-phosphate</name>
        <dbReference type="ChEBI" id="CHEBI:47942"/>
    </cofactor>
</comment>
<feature type="domain" description="Carrier" evidence="10">
    <location>
        <begin position="2475"/>
        <end position="2550"/>
    </location>
</feature>
<dbReference type="SMART" id="SM00825">
    <property type="entry name" value="PKS_KS"/>
    <property type="match status" value="1"/>
</dbReference>
<dbReference type="Pfam" id="PF00668">
    <property type="entry name" value="Condensation"/>
    <property type="match status" value="3"/>
</dbReference>
<dbReference type="CDD" id="cd00833">
    <property type="entry name" value="PKS"/>
    <property type="match status" value="1"/>
</dbReference>
<dbReference type="FunFam" id="3.40.50.12780:FF:000012">
    <property type="entry name" value="Non-ribosomal peptide synthetase"/>
    <property type="match status" value="1"/>
</dbReference>
<evidence type="ECO:0000256" key="1">
    <source>
        <dbReference type="ARBA" id="ARBA00001957"/>
    </source>
</evidence>
<dbReference type="InterPro" id="IPR014030">
    <property type="entry name" value="Ketoacyl_synth_N"/>
</dbReference>
<keyword evidence="4" id="KW-0808">Transferase</keyword>
<evidence type="ECO:0000256" key="5">
    <source>
        <dbReference type="ARBA" id="ARBA00022832"/>
    </source>
</evidence>
<dbReference type="PANTHER" id="PTHR45527">
    <property type="entry name" value="NONRIBOSOMAL PEPTIDE SYNTHETASE"/>
    <property type="match status" value="1"/>
</dbReference>
<dbReference type="Pfam" id="PF00109">
    <property type="entry name" value="ketoacyl-synt"/>
    <property type="match status" value="1"/>
</dbReference>
<dbReference type="GO" id="GO:0043041">
    <property type="term" value="P:amino acid activation for nonribosomal peptide biosynthetic process"/>
    <property type="evidence" value="ECO:0007669"/>
    <property type="project" value="TreeGrafter"/>
</dbReference>
<evidence type="ECO:0000259" key="10">
    <source>
        <dbReference type="PROSITE" id="PS50075"/>
    </source>
</evidence>
<dbReference type="InterPro" id="IPR014043">
    <property type="entry name" value="Acyl_transferase_dom"/>
</dbReference>
<dbReference type="CDD" id="cd19531">
    <property type="entry name" value="LCL_NRPS-like"/>
    <property type="match status" value="3"/>
</dbReference>
<dbReference type="InterPro" id="IPR001242">
    <property type="entry name" value="Condensation_dom"/>
</dbReference>
<dbReference type="Pfam" id="PF22621">
    <property type="entry name" value="CurL-like_PKS_C"/>
    <property type="match status" value="1"/>
</dbReference>
<dbReference type="OrthoDB" id="9757540at2"/>
<feature type="compositionally biased region" description="Basic and acidic residues" evidence="9">
    <location>
        <begin position="3605"/>
        <end position="3615"/>
    </location>
</feature>
<dbReference type="Gene3D" id="3.40.366.10">
    <property type="entry name" value="Malonyl-Coenzyme A Acyl Carrier Protein, domain 2"/>
    <property type="match status" value="1"/>
</dbReference>
<dbReference type="Gene3D" id="3.30.300.30">
    <property type="match status" value="2"/>
</dbReference>
<dbReference type="InterPro" id="IPR020845">
    <property type="entry name" value="AMP-binding_CS"/>
</dbReference>
<dbReference type="PROSITE" id="PS50075">
    <property type="entry name" value="CARRIER"/>
    <property type="match status" value="3"/>
</dbReference>
<dbReference type="InterPro" id="IPR025110">
    <property type="entry name" value="AMP-bd_C"/>
</dbReference>
<dbReference type="InterPro" id="IPR036736">
    <property type="entry name" value="ACP-like_sf"/>
</dbReference>
<evidence type="ECO:0000256" key="2">
    <source>
        <dbReference type="ARBA" id="ARBA00022450"/>
    </source>
</evidence>
<dbReference type="SUPFAM" id="SSF52151">
    <property type="entry name" value="FabD/lysophospholipase-like"/>
    <property type="match status" value="1"/>
</dbReference>
<dbReference type="InterPro" id="IPR001227">
    <property type="entry name" value="Ac_transferase_dom_sf"/>
</dbReference>
<evidence type="ECO:0000256" key="3">
    <source>
        <dbReference type="ARBA" id="ARBA00022553"/>
    </source>
</evidence>
<keyword evidence="2" id="KW-0596">Phosphopantetheine</keyword>
<dbReference type="Pfam" id="PF13193">
    <property type="entry name" value="AMP-binding_C"/>
    <property type="match status" value="2"/>
</dbReference>
<evidence type="ECO:0000256" key="6">
    <source>
        <dbReference type="ARBA" id="ARBA00023098"/>
    </source>
</evidence>
<keyword evidence="13" id="KW-1185">Reference proteome</keyword>
<dbReference type="Pfam" id="PF08659">
    <property type="entry name" value="KR"/>
    <property type="match status" value="1"/>
</dbReference>
<dbReference type="SUPFAM" id="SSF56801">
    <property type="entry name" value="Acetyl-CoA synthetase-like"/>
    <property type="match status" value="2"/>
</dbReference>
<dbReference type="Pfam" id="PF02801">
    <property type="entry name" value="Ketoacyl-synt_C"/>
    <property type="match status" value="1"/>
</dbReference>
<organism evidence="12 13">
    <name type="scientific">Corallococcus terminator</name>
    <dbReference type="NCBI Taxonomy" id="2316733"/>
    <lineage>
        <taxon>Bacteria</taxon>
        <taxon>Pseudomonadati</taxon>
        <taxon>Myxococcota</taxon>
        <taxon>Myxococcia</taxon>
        <taxon>Myxococcales</taxon>
        <taxon>Cystobacterineae</taxon>
        <taxon>Myxococcaceae</taxon>
        <taxon>Corallococcus</taxon>
    </lineage>
</organism>
<dbReference type="InterPro" id="IPR014031">
    <property type="entry name" value="Ketoacyl_synth_C"/>
</dbReference>
<dbReference type="InterPro" id="IPR023213">
    <property type="entry name" value="CAT-like_dom_sf"/>
</dbReference>
<keyword evidence="7" id="KW-0511">Multifunctional enzyme</keyword>
<dbReference type="FunFam" id="3.30.559.10:FF:000012">
    <property type="entry name" value="Non-ribosomal peptide synthetase"/>
    <property type="match status" value="2"/>
</dbReference>
<evidence type="ECO:0000259" key="11">
    <source>
        <dbReference type="PROSITE" id="PS52004"/>
    </source>
</evidence>
<dbReference type="InterPro" id="IPR057326">
    <property type="entry name" value="KR_dom"/>
</dbReference>
<dbReference type="InterPro" id="IPR013968">
    <property type="entry name" value="PKS_KR"/>
</dbReference>
<dbReference type="GO" id="GO:0008610">
    <property type="term" value="P:lipid biosynthetic process"/>
    <property type="evidence" value="ECO:0007669"/>
    <property type="project" value="UniProtKB-ARBA"/>
</dbReference>
<dbReference type="InterPro" id="IPR036291">
    <property type="entry name" value="NAD(P)-bd_dom_sf"/>
</dbReference>
<dbReference type="Pfam" id="PF00698">
    <property type="entry name" value="Acyl_transf_1"/>
    <property type="match status" value="1"/>
</dbReference>
<dbReference type="SMART" id="SM00827">
    <property type="entry name" value="PKS_AT"/>
    <property type="match status" value="1"/>
</dbReference>
<dbReference type="SUPFAM" id="SSF51735">
    <property type="entry name" value="NAD(P)-binding Rossmann-fold domains"/>
    <property type="match status" value="2"/>
</dbReference>
<dbReference type="CDD" id="cd05930">
    <property type="entry name" value="A_NRPS"/>
    <property type="match status" value="2"/>
</dbReference>
<dbReference type="Gene3D" id="2.30.38.10">
    <property type="entry name" value="Luciferase, Domain 3"/>
    <property type="match status" value="2"/>
</dbReference>
<dbReference type="PROSITE" id="PS52004">
    <property type="entry name" value="KS3_2"/>
    <property type="match status" value="1"/>
</dbReference>
<reference evidence="13" key="1">
    <citation type="submission" date="2018-09" db="EMBL/GenBank/DDBJ databases">
        <authorList>
            <person name="Livingstone P.G."/>
            <person name="Whitworth D.E."/>
        </authorList>
    </citation>
    <scope>NUCLEOTIDE SEQUENCE [LARGE SCALE GENOMIC DNA]</scope>
    <source>
        <strain evidence="13">CA054A</strain>
    </source>
</reference>
<dbReference type="SUPFAM" id="SSF53901">
    <property type="entry name" value="Thiolase-like"/>
    <property type="match status" value="1"/>
</dbReference>
<dbReference type="GO" id="GO:0044550">
    <property type="term" value="P:secondary metabolite biosynthetic process"/>
    <property type="evidence" value="ECO:0007669"/>
    <property type="project" value="TreeGrafter"/>
</dbReference>
<dbReference type="FunFam" id="3.40.47.10:FF:000042">
    <property type="entry name" value="Polyketide synthase Pks13"/>
    <property type="match status" value="1"/>
</dbReference>
<dbReference type="Gene3D" id="3.40.47.10">
    <property type="match status" value="1"/>
</dbReference>